<dbReference type="InterPro" id="IPR024203">
    <property type="entry name" value="Deoxy-glucuronate_isom_IolB"/>
</dbReference>
<dbReference type="Pfam" id="PF04962">
    <property type="entry name" value="KduI"/>
    <property type="match status" value="1"/>
</dbReference>
<dbReference type="NCBIfam" id="TIGR04378">
    <property type="entry name" value="myo_inos_iolB"/>
    <property type="match status" value="1"/>
</dbReference>
<evidence type="ECO:0000313" key="2">
    <source>
        <dbReference type="EMBL" id="SEN96382.1"/>
    </source>
</evidence>
<dbReference type="InterPro" id="IPR021120">
    <property type="entry name" value="KduI/IolB_isomerase"/>
</dbReference>
<dbReference type="PANTHER" id="PTHR39193:SF1">
    <property type="entry name" value="5-DEOXY-GLUCURONATE ISOMERASE"/>
    <property type="match status" value="1"/>
</dbReference>
<dbReference type="Gene3D" id="2.60.120.10">
    <property type="entry name" value="Jelly Rolls"/>
    <property type="match status" value="2"/>
</dbReference>
<name>A0A1H8KTZ2_9RHOB</name>
<dbReference type="SUPFAM" id="SSF51182">
    <property type="entry name" value="RmlC-like cupins"/>
    <property type="match status" value="1"/>
</dbReference>
<organism evidence="2 3">
    <name type="scientific">Pseudorhodobacter antarcticus</name>
    <dbReference type="NCBI Taxonomy" id="1077947"/>
    <lineage>
        <taxon>Bacteria</taxon>
        <taxon>Pseudomonadati</taxon>
        <taxon>Pseudomonadota</taxon>
        <taxon>Alphaproteobacteria</taxon>
        <taxon>Rhodobacterales</taxon>
        <taxon>Paracoccaceae</taxon>
        <taxon>Pseudorhodobacter</taxon>
    </lineage>
</organism>
<dbReference type="Proteomes" id="UP000183002">
    <property type="component" value="Unassembled WGS sequence"/>
</dbReference>
<reference evidence="2 3" key="1">
    <citation type="submission" date="2016-10" db="EMBL/GenBank/DDBJ databases">
        <authorList>
            <person name="de Groot N.N."/>
        </authorList>
    </citation>
    <scope>NUCLEOTIDE SEQUENCE [LARGE SCALE GENOMIC DNA]</scope>
    <source>
        <strain evidence="2 3">CGMCC 1.10836</strain>
    </source>
</reference>
<dbReference type="EMBL" id="FOCO01000035">
    <property type="protein sequence ID" value="SEN96382.1"/>
    <property type="molecule type" value="Genomic_DNA"/>
</dbReference>
<gene>
    <name evidence="2" type="ORF">SAMN05216227_10354</name>
</gene>
<dbReference type="RefSeq" id="WP_050521062.1">
    <property type="nucleotide sequence ID" value="NZ_FOCO01000035.1"/>
</dbReference>
<dbReference type="PANTHER" id="PTHR39193">
    <property type="entry name" value="5-DEOXY-GLUCURONATE ISOMERASE"/>
    <property type="match status" value="1"/>
</dbReference>
<dbReference type="STRING" id="1077947.SAMN05216227_10354"/>
<dbReference type="OrthoDB" id="6121073at2"/>
<protein>
    <submittedName>
        <fullName evidence="2">5-deoxyglucuronate isomerase</fullName>
    </submittedName>
</protein>
<evidence type="ECO:0000313" key="3">
    <source>
        <dbReference type="Proteomes" id="UP000183002"/>
    </source>
</evidence>
<proteinExistence type="predicted"/>
<keyword evidence="1 2" id="KW-0413">Isomerase</keyword>
<accession>A0A1H8KTZ2</accession>
<dbReference type="GO" id="GO:0019310">
    <property type="term" value="P:inositol catabolic process"/>
    <property type="evidence" value="ECO:0007669"/>
    <property type="project" value="InterPro"/>
</dbReference>
<evidence type="ECO:0000256" key="1">
    <source>
        <dbReference type="ARBA" id="ARBA00023235"/>
    </source>
</evidence>
<dbReference type="InterPro" id="IPR011051">
    <property type="entry name" value="RmlC_Cupin_sf"/>
</dbReference>
<sequence length="274" mass="29665">MTDLLRKPVGTQGHVHDITVASARGASAPDWGYVGFGLYHLRAGEVAGEATGAREVILVLVEGHAHVTGAGCDFGVLGDRLSVFEATPPHCVYVPNGAEWRAVATTDCVLAVCSAPGHGGHAAQVIGPVGVPQVTRGRGTNTRHINAIAMEERDVADSLLVTEVFTPAGHWSSYPPHRHDADDFPRMTYLEETYYHRLNPATGFGVQRVFTEDGSLDATISFSDGDVVLVPKGHHPVGAPYAHDLYYLNVMAGPRRNWRFQNHPDFDWIAQRDA</sequence>
<dbReference type="GO" id="GO:0008880">
    <property type="term" value="F:glucuronate isomerase activity"/>
    <property type="evidence" value="ECO:0007669"/>
    <property type="project" value="InterPro"/>
</dbReference>
<dbReference type="AlphaFoldDB" id="A0A1H8KTZ2"/>
<dbReference type="PIRSF" id="PIRSF036628">
    <property type="entry name" value="IolB"/>
    <property type="match status" value="1"/>
</dbReference>
<dbReference type="InterPro" id="IPR014710">
    <property type="entry name" value="RmlC-like_jellyroll"/>
</dbReference>
<keyword evidence="3" id="KW-1185">Reference proteome</keyword>